<dbReference type="GO" id="GO:0016887">
    <property type="term" value="F:ATP hydrolysis activity"/>
    <property type="evidence" value="ECO:0007669"/>
    <property type="project" value="InterPro"/>
</dbReference>
<evidence type="ECO:0000313" key="10">
    <source>
        <dbReference type="EMBL" id="PXY01147.1"/>
    </source>
</evidence>
<feature type="transmembrane region" description="Helical" evidence="8">
    <location>
        <begin position="700"/>
        <end position="722"/>
    </location>
</feature>
<dbReference type="GO" id="GO:0005524">
    <property type="term" value="F:ATP binding"/>
    <property type="evidence" value="ECO:0007669"/>
    <property type="project" value="UniProtKB-KW"/>
</dbReference>
<dbReference type="InterPro" id="IPR003593">
    <property type="entry name" value="AAA+_ATPase"/>
</dbReference>
<keyword evidence="7 8" id="KW-0472">Membrane</keyword>
<protein>
    <submittedName>
        <fullName evidence="10">ABC transporter</fullName>
    </submittedName>
</protein>
<accession>A0A2V4A004</accession>
<evidence type="ECO:0000256" key="7">
    <source>
        <dbReference type="ARBA" id="ARBA00023136"/>
    </source>
</evidence>
<reference evidence="10 11" key="1">
    <citation type="submission" date="2018-05" db="EMBL/GenBank/DDBJ databases">
        <title>Marinifilum breve JC075T sp. nov., a marine bacterium isolated from Yongle Blue Hole in the South China Sea.</title>
        <authorList>
            <person name="Fu T."/>
        </authorList>
    </citation>
    <scope>NUCLEOTIDE SEQUENCE [LARGE SCALE GENOMIC DNA]</scope>
    <source>
        <strain evidence="10 11">JC075</strain>
    </source>
</reference>
<gene>
    <name evidence="10" type="ORF">DF185_10880</name>
</gene>
<proteinExistence type="predicted"/>
<name>A0A2V4A004_9BACT</name>
<dbReference type="EMBL" id="QFLI01000004">
    <property type="protein sequence ID" value="PXY01147.1"/>
    <property type="molecule type" value="Genomic_DNA"/>
</dbReference>
<organism evidence="10 11">
    <name type="scientific">Marinifilum breve</name>
    <dbReference type="NCBI Taxonomy" id="2184082"/>
    <lineage>
        <taxon>Bacteria</taxon>
        <taxon>Pseudomonadati</taxon>
        <taxon>Bacteroidota</taxon>
        <taxon>Bacteroidia</taxon>
        <taxon>Marinilabiliales</taxon>
        <taxon>Marinifilaceae</taxon>
    </lineage>
</organism>
<feature type="transmembrane region" description="Helical" evidence="8">
    <location>
        <begin position="623"/>
        <end position="643"/>
    </location>
</feature>
<feature type="transmembrane region" description="Helical" evidence="8">
    <location>
        <begin position="971"/>
        <end position="991"/>
    </location>
</feature>
<feature type="transmembrane region" description="Helical" evidence="8">
    <location>
        <begin position="583"/>
        <end position="602"/>
    </location>
</feature>
<feature type="domain" description="ABC transporter" evidence="9">
    <location>
        <begin position="247"/>
        <end position="487"/>
    </location>
</feature>
<comment type="caution">
    <text evidence="10">The sequence shown here is derived from an EMBL/GenBank/DDBJ whole genome shotgun (WGS) entry which is preliminary data.</text>
</comment>
<keyword evidence="6 8" id="KW-1133">Transmembrane helix</keyword>
<feature type="transmembrane region" description="Helical" evidence="8">
    <location>
        <begin position="671"/>
        <end position="693"/>
    </location>
</feature>
<evidence type="ECO:0000256" key="8">
    <source>
        <dbReference type="SAM" id="Phobius"/>
    </source>
</evidence>
<dbReference type="Pfam" id="PF01061">
    <property type="entry name" value="ABC2_membrane"/>
    <property type="match status" value="1"/>
</dbReference>
<dbReference type="InterPro" id="IPR017871">
    <property type="entry name" value="ABC_transporter-like_CS"/>
</dbReference>
<dbReference type="InterPro" id="IPR050352">
    <property type="entry name" value="ABCG_transporters"/>
</dbReference>
<keyword evidence="11" id="KW-1185">Reference proteome</keyword>
<dbReference type="PROSITE" id="PS00211">
    <property type="entry name" value="ABC_TRANSPORTER_1"/>
    <property type="match status" value="1"/>
</dbReference>
<evidence type="ECO:0000256" key="5">
    <source>
        <dbReference type="ARBA" id="ARBA00022840"/>
    </source>
</evidence>
<comment type="subcellular location">
    <subcellularLocation>
        <location evidence="1">Membrane</location>
        <topology evidence="1">Multi-pass membrane protein</topology>
    </subcellularLocation>
</comment>
<dbReference type="GO" id="GO:0140359">
    <property type="term" value="F:ABC-type transporter activity"/>
    <property type="evidence" value="ECO:0007669"/>
    <property type="project" value="InterPro"/>
</dbReference>
<dbReference type="PANTHER" id="PTHR48041:SF139">
    <property type="entry name" value="PROTEIN SCARLET"/>
    <property type="match status" value="1"/>
</dbReference>
<evidence type="ECO:0000256" key="1">
    <source>
        <dbReference type="ARBA" id="ARBA00004141"/>
    </source>
</evidence>
<keyword evidence="4" id="KW-0547">Nucleotide-binding</keyword>
<dbReference type="InterPro" id="IPR013525">
    <property type="entry name" value="ABC2_TM"/>
</dbReference>
<dbReference type="PROSITE" id="PS50893">
    <property type="entry name" value="ABC_TRANSPORTER_2"/>
    <property type="match status" value="1"/>
</dbReference>
<evidence type="ECO:0000256" key="4">
    <source>
        <dbReference type="ARBA" id="ARBA00022741"/>
    </source>
</evidence>
<dbReference type="PANTHER" id="PTHR48041">
    <property type="entry name" value="ABC TRANSPORTER G FAMILY MEMBER 28"/>
    <property type="match status" value="1"/>
</dbReference>
<evidence type="ECO:0000256" key="3">
    <source>
        <dbReference type="ARBA" id="ARBA00022692"/>
    </source>
</evidence>
<dbReference type="Proteomes" id="UP000248079">
    <property type="component" value="Unassembled WGS sequence"/>
</dbReference>
<sequence length="1022" mass="119271">MNESLLKALMRLFAIIVDEQKLGFETAARDVVEVWLQKQFSKEWTKKYLQDFERYLKDSHCDETGEVCFVNKHPQVKDVCEKLVEEVEQEQKVWIMLQLLEFIDETEYTGHDELDLVKTVSKTFNIPKKEFELGRQFLIGDELSIPFNEHLLLIDNNEEWSHEVVKHIFSEKLRGRIFVLHLESTNTFLMKYFGEYNLFLNGHNIKVDRAYILSYGSVVRSPRIDPIYYSQISSIFIEKKNLSDLQFIAKNIEFKFPGSNNGIHPVSLEMNSGQLVGVMGGSGTGKSTLLNVLNGNLSLRQGNIYINGYDLHLDKDKLEGVIGYVPQDDLLVEELTVYENLYFNAKLCFDGTSDEKIEEIIDKTIEDFDLVEARDLKVGDPINKVLSGGQRKRLNIALELMREPSVLFVDEPTSGLSSMDSEKVMLLLKRQVLKGKLVICNIHQPSSDIFKLLDKLIMMDQGGKVIYFGNPIDAVVYFKTQSHYVKADESECLTCGNVNSEQILRIVEARMMNEYGKQIRKRKRSSDDWYELYKENIEKKNRVHKPGRKKLIPKNFFSIPKRWEQLKIYLSRDFKAKLSNRQYMLITLLEAPLLAIILGYFTKYISGSESHHLDYIFAKNENIPSFIFMAVVVALFLGLIISAEEILHDRRMMKREKFLNLSRSSYLNSKVIIMLIISAIQSFLFVVLATYILEIKGLTWEYWLILYTASACANLIGLNLSAGLNTVVAVYVSIPFILVPQLLFSGVIVSFNKLHPAITTQKYVPIVGDLMTSRWAYEALVVEQFKNNQFEKQFFPYEKAMSESSFRSSFLIPAMQQSYKSWLKENNDRHYRVFKNELLKLSDIYTFPADLEVSKQVLRDSSERVQIWLEHVKQAGWKEYKEQSKHRDQVYEEIIDELGDRQKILDYKNTHHNEAIEQIVTNRREINKLIRYEDEFIQLKDPIFQTPISQNGRAHLFASQKRIGNYLIDTFWFNVTIIWLTSIIFYFSLYFDVLRRFLLLIEILWVTILPEGDIRIRRKRQK</sequence>
<dbReference type="InterPro" id="IPR003439">
    <property type="entry name" value="ABC_transporter-like_ATP-bd"/>
</dbReference>
<keyword evidence="3 8" id="KW-0812">Transmembrane</keyword>
<evidence type="ECO:0000313" key="11">
    <source>
        <dbReference type="Proteomes" id="UP000248079"/>
    </source>
</evidence>
<dbReference type="Pfam" id="PF00005">
    <property type="entry name" value="ABC_tran"/>
    <property type="match status" value="1"/>
</dbReference>
<dbReference type="SUPFAM" id="SSF52540">
    <property type="entry name" value="P-loop containing nucleoside triphosphate hydrolases"/>
    <property type="match status" value="1"/>
</dbReference>
<dbReference type="SMART" id="SM00382">
    <property type="entry name" value="AAA"/>
    <property type="match status" value="1"/>
</dbReference>
<dbReference type="RefSeq" id="WP_110360778.1">
    <property type="nucleotide sequence ID" value="NZ_QFLI01000004.1"/>
</dbReference>
<keyword evidence="5" id="KW-0067">ATP-binding</keyword>
<dbReference type="Gene3D" id="3.40.50.300">
    <property type="entry name" value="P-loop containing nucleotide triphosphate hydrolases"/>
    <property type="match status" value="1"/>
</dbReference>
<dbReference type="InterPro" id="IPR027417">
    <property type="entry name" value="P-loop_NTPase"/>
</dbReference>
<evidence type="ECO:0000256" key="2">
    <source>
        <dbReference type="ARBA" id="ARBA00022448"/>
    </source>
</evidence>
<dbReference type="GO" id="GO:0016020">
    <property type="term" value="C:membrane"/>
    <property type="evidence" value="ECO:0007669"/>
    <property type="project" value="UniProtKB-SubCell"/>
</dbReference>
<evidence type="ECO:0000259" key="9">
    <source>
        <dbReference type="PROSITE" id="PS50893"/>
    </source>
</evidence>
<feature type="transmembrane region" description="Helical" evidence="8">
    <location>
        <begin position="728"/>
        <end position="751"/>
    </location>
</feature>
<dbReference type="AlphaFoldDB" id="A0A2V4A004"/>
<evidence type="ECO:0000256" key="6">
    <source>
        <dbReference type="ARBA" id="ARBA00022989"/>
    </source>
</evidence>
<dbReference type="OrthoDB" id="9804819at2"/>
<keyword evidence="2" id="KW-0813">Transport</keyword>